<dbReference type="SUPFAM" id="SSF101447">
    <property type="entry name" value="Formin homology 2 domain (FH2 domain)"/>
    <property type="match status" value="1"/>
</dbReference>
<feature type="region of interest" description="Disordered" evidence="2">
    <location>
        <begin position="1096"/>
        <end position="1131"/>
    </location>
</feature>
<dbReference type="Pfam" id="PF02181">
    <property type="entry name" value="FH2"/>
    <property type="match status" value="1"/>
</dbReference>
<dbReference type="EMBL" id="JIBK01000010">
    <property type="protein sequence ID" value="POM83117.1"/>
    <property type="molecule type" value="Genomic_DNA"/>
</dbReference>
<evidence type="ECO:0000259" key="3">
    <source>
        <dbReference type="PROSITE" id="PS51444"/>
    </source>
</evidence>
<dbReference type="InterPro" id="IPR042201">
    <property type="entry name" value="FH2_Formin_sf"/>
</dbReference>
<name>A0A2P4YZ92_9CRYT</name>
<evidence type="ECO:0000256" key="1">
    <source>
        <dbReference type="SAM" id="Coils"/>
    </source>
</evidence>
<feature type="region of interest" description="Disordered" evidence="2">
    <location>
        <begin position="85"/>
        <end position="128"/>
    </location>
</feature>
<feature type="region of interest" description="Disordered" evidence="2">
    <location>
        <begin position="778"/>
        <end position="800"/>
    </location>
</feature>
<dbReference type="AlphaFoldDB" id="A0A2P4YZ92"/>
<dbReference type="InterPro" id="IPR015425">
    <property type="entry name" value="FH2_Formin"/>
</dbReference>
<evidence type="ECO:0000313" key="4">
    <source>
        <dbReference type="EMBL" id="POM83117.1"/>
    </source>
</evidence>
<dbReference type="Proteomes" id="UP000236928">
    <property type="component" value="Unassembled WGS sequence"/>
</dbReference>
<feature type="region of interest" description="Disordered" evidence="2">
    <location>
        <begin position="682"/>
        <end position="701"/>
    </location>
</feature>
<reference evidence="4 5" key="1">
    <citation type="submission" date="2014-04" db="EMBL/GenBank/DDBJ databases">
        <title>Comparative Genomics of Cryptosporidium Species.</title>
        <authorList>
            <person name="Silva J.C."/>
            <person name="Su Q."/>
            <person name="Chalmers R."/>
            <person name="Chibucos M.C."/>
            <person name="Elwin K."/>
            <person name="Godinez A."/>
            <person name="Guo F."/>
            <person name="Huynh K."/>
            <person name="Orvis J."/>
            <person name="Ott S."/>
            <person name="Sadzewicz L."/>
            <person name="Sengamalay N."/>
            <person name="Shetty A."/>
            <person name="Sun M."/>
            <person name="Tallon L."/>
            <person name="Xiao L."/>
            <person name="Zhang H."/>
            <person name="Fraser C.M."/>
            <person name="Zhu G."/>
            <person name="Kissinger J."/>
            <person name="Widmer G."/>
        </authorList>
    </citation>
    <scope>NUCLEOTIDE SEQUENCE [LARGE SCALE GENOMIC DNA]</scope>
    <source>
        <strain evidence="4 5">UKMEL1</strain>
    </source>
</reference>
<dbReference type="PROSITE" id="PS51444">
    <property type="entry name" value="FH2"/>
    <property type="match status" value="1"/>
</dbReference>
<organism evidence="4 5">
    <name type="scientific">Cryptosporidium meleagridis</name>
    <dbReference type="NCBI Taxonomy" id="93969"/>
    <lineage>
        <taxon>Eukaryota</taxon>
        <taxon>Sar</taxon>
        <taxon>Alveolata</taxon>
        <taxon>Apicomplexa</taxon>
        <taxon>Conoidasida</taxon>
        <taxon>Coccidia</taxon>
        <taxon>Eucoccidiorida</taxon>
        <taxon>Eimeriorina</taxon>
        <taxon>Cryptosporidiidae</taxon>
        <taxon>Cryptosporidium</taxon>
    </lineage>
</organism>
<feature type="coiled-coil region" evidence="1">
    <location>
        <begin position="14"/>
        <end position="41"/>
    </location>
</feature>
<dbReference type="OrthoDB" id="344093at2759"/>
<feature type="domain" description="FH2" evidence="3">
    <location>
        <begin position="257"/>
        <end position="695"/>
    </location>
</feature>
<proteinExistence type="predicted"/>
<gene>
    <name evidence="4" type="ORF">CmeUKMEL1_05790</name>
</gene>
<dbReference type="VEuPathDB" id="CryptoDB:CmeUKMEL1_05790"/>
<dbReference type="Gene3D" id="1.20.58.2220">
    <property type="entry name" value="Formin, FH2 domain"/>
    <property type="match status" value="1"/>
</dbReference>
<feature type="compositionally biased region" description="Low complexity" evidence="2">
    <location>
        <begin position="103"/>
        <end position="120"/>
    </location>
</feature>
<sequence length="1131" mass="127946">MESISEELIKLLSREDLEDAIRRLNSEVSELRDEVKFWRCRAEASSKEQGKVLIRSSISEEMLNELNNLAGKMDVLKIADDGVNKENKEDSDSISNGKSIQKPFASAPPASSALGAPSDSNSLPETENVSRTAINAKLKSMILKKAPPKMMSRADFVKKSELKSSGAGIKGNGNSEISAQSQISGAIKKLSSRISLQWGCLAEEYPKFDHSVEENLFKDYFSEFEEKLSVLVNNKESIEESKIELSSNSVFSKDFQTEELQIPSEKLFEWFIKKEGINDKKITMINNQAPSNTKQSALEQDKLLNMGDKSINKEKILADKKDQKQTEAAGSETRACIFGSKTSRMLQITINYFKKKLPKNQQKNLDFFKKSILQCTLDKEGANLLLETVPDPCENAAKYEVWKECVTSVEKYLENNSRETLFEEEEFVYFLSRIPNLSKRLECMILRSSFEQLYLESLKWIEEKIRGLELILNHKRLPLLFKTVVDSRNILNSKLGKENQQEPDKVKFIPLSSLKKLQSLKSPNIQGKTLLNFISSIVGEIFTAEEISILKKSSEKNITMVYTMVTDLIFSWLELRDGSENLVLSTDTHSIKDGIADYSDEFQNIMKLFYSEKYSQMIKLCSSFRRMLKLYVASCYYFGDISTFLPIGAKSLQRKNDLFETLFEFISKYNVALKQEAAKEGDQISPKSVENTPRENSNKLFASGNTSARRLSHINDMKNILSSEINSRPKELFAKSLNINAKPKINIQQIFAKSIVRELNLKPLFNMNSENRVDRHVSFSDGKSETSSNNSNSVAGDLKIDSDKMTEKDAILGTSKAKVEIRNSILSENIEETMALSLEPFCGKNQETSDKTSAMQVSEQGRKGKRFSILELSKEAKEILSRNSDSTFNMNLSSSFDDDVSLDDDDDNETIALSSPSYTRILDISSILDSKSAQGEESCNKISSKLEEDSTRKKVVIIAEDYDSPVRNNTKFNRRQSIRRMCQIATYLDNSGYNDEIEEANDDLNNTLSKYKSPMVRRKASNHSYHISSSPFSSGTENSQEVNLEYDQEFENDNSKTCVLSDILEISNPLDDLKKPNVNKENDTIIHSSNHLNQLQNINNNSKGSSEYSPQKITFTRKSGRFGSTLSPPYN</sequence>
<accession>A0A2P4YZ92</accession>
<dbReference type="SMART" id="SM00498">
    <property type="entry name" value="FH2"/>
    <property type="match status" value="1"/>
</dbReference>
<evidence type="ECO:0000313" key="5">
    <source>
        <dbReference type="Proteomes" id="UP000236928"/>
    </source>
</evidence>
<comment type="caution">
    <text evidence="4">The sequence shown here is derived from an EMBL/GenBank/DDBJ whole genome shotgun (WGS) entry which is preliminary data.</text>
</comment>
<keyword evidence="5" id="KW-1185">Reference proteome</keyword>
<evidence type="ECO:0000256" key="2">
    <source>
        <dbReference type="SAM" id="MobiDB-lite"/>
    </source>
</evidence>
<keyword evidence="1" id="KW-0175">Coiled coil</keyword>
<feature type="compositionally biased region" description="Polar residues" evidence="2">
    <location>
        <begin position="1103"/>
        <end position="1131"/>
    </location>
</feature>
<protein>
    <submittedName>
        <fullName evidence="4">Formin Homology 2 Domain family protein</fullName>
    </submittedName>
</protein>
<feature type="compositionally biased region" description="Polar residues" evidence="2">
    <location>
        <begin position="785"/>
        <end position="794"/>
    </location>
</feature>